<organism evidence="1 2">
    <name type="scientific">Artomyces pyxidatus</name>
    <dbReference type="NCBI Taxonomy" id="48021"/>
    <lineage>
        <taxon>Eukaryota</taxon>
        <taxon>Fungi</taxon>
        <taxon>Dikarya</taxon>
        <taxon>Basidiomycota</taxon>
        <taxon>Agaricomycotina</taxon>
        <taxon>Agaricomycetes</taxon>
        <taxon>Russulales</taxon>
        <taxon>Auriscalpiaceae</taxon>
        <taxon>Artomyces</taxon>
    </lineage>
</organism>
<reference evidence="1" key="1">
    <citation type="submission" date="2021-03" db="EMBL/GenBank/DDBJ databases">
        <authorList>
            <consortium name="DOE Joint Genome Institute"/>
            <person name="Ahrendt S."/>
            <person name="Looney B.P."/>
            <person name="Miyauchi S."/>
            <person name="Morin E."/>
            <person name="Drula E."/>
            <person name="Courty P.E."/>
            <person name="Chicoki N."/>
            <person name="Fauchery L."/>
            <person name="Kohler A."/>
            <person name="Kuo A."/>
            <person name="Labutti K."/>
            <person name="Pangilinan J."/>
            <person name="Lipzen A."/>
            <person name="Riley R."/>
            <person name="Andreopoulos W."/>
            <person name="He G."/>
            <person name="Johnson J."/>
            <person name="Barry K.W."/>
            <person name="Grigoriev I.V."/>
            <person name="Nagy L."/>
            <person name="Hibbett D."/>
            <person name="Henrissat B."/>
            <person name="Matheny P.B."/>
            <person name="Labbe J."/>
            <person name="Martin F."/>
        </authorList>
    </citation>
    <scope>NUCLEOTIDE SEQUENCE</scope>
    <source>
        <strain evidence="1">HHB10654</strain>
    </source>
</reference>
<sequence length="88" mass="10370">LPYIEDENGNIPDKHQCAEIRRHAKELFQTLVAQKMAPHRWGSVSSDAKAFFRQGIYREYPHLRYGEGHWKVDKLATESYSGFRRDHP</sequence>
<proteinExistence type="predicted"/>
<feature type="non-terminal residue" evidence="1">
    <location>
        <position position="1"/>
    </location>
</feature>
<evidence type="ECO:0000313" key="2">
    <source>
        <dbReference type="Proteomes" id="UP000814140"/>
    </source>
</evidence>
<dbReference type="Proteomes" id="UP000814140">
    <property type="component" value="Unassembled WGS sequence"/>
</dbReference>
<keyword evidence="2" id="KW-1185">Reference proteome</keyword>
<comment type="caution">
    <text evidence="1">The sequence shown here is derived from an EMBL/GenBank/DDBJ whole genome shotgun (WGS) entry which is preliminary data.</text>
</comment>
<protein>
    <submittedName>
        <fullName evidence="1">Uncharacterized protein</fullName>
    </submittedName>
</protein>
<name>A0ACB8SE00_9AGAM</name>
<accession>A0ACB8SE00</accession>
<gene>
    <name evidence="1" type="ORF">BV25DRAFT_1763290</name>
</gene>
<dbReference type="EMBL" id="MU277408">
    <property type="protein sequence ID" value="KAI0054502.1"/>
    <property type="molecule type" value="Genomic_DNA"/>
</dbReference>
<reference evidence="1" key="2">
    <citation type="journal article" date="2022" name="New Phytol.">
        <title>Evolutionary transition to the ectomycorrhizal habit in the genomes of a hyperdiverse lineage of mushroom-forming fungi.</title>
        <authorList>
            <person name="Looney B."/>
            <person name="Miyauchi S."/>
            <person name="Morin E."/>
            <person name="Drula E."/>
            <person name="Courty P.E."/>
            <person name="Kohler A."/>
            <person name="Kuo A."/>
            <person name="LaButti K."/>
            <person name="Pangilinan J."/>
            <person name="Lipzen A."/>
            <person name="Riley R."/>
            <person name="Andreopoulos W."/>
            <person name="He G."/>
            <person name="Johnson J."/>
            <person name="Nolan M."/>
            <person name="Tritt A."/>
            <person name="Barry K.W."/>
            <person name="Grigoriev I.V."/>
            <person name="Nagy L.G."/>
            <person name="Hibbett D."/>
            <person name="Henrissat B."/>
            <person name="Matheny P.B."/>
            <person name="Labbe J."/>
            <person name="Martin F.M."/>
        </authorList>
    </citation>
    <scope>NUCLEOTIDE SEQUENCE</scope>
    <source>
        <strain evidence="1">HHB10654</strain>
    </source>
</reference>
<feature type="non-terminal residue" evidence="1">
    <location>
        <position position="88"/>
    </location>
</feature>
<evidence type="ECO:0000313" key="1">
    <source>
        <dbReference type="EMBL" id="KAI0054502.1"/>
    </source>
</evidence>